<feature type="non-terminal residue" evidence="1">
    <location>
        <position position="247"/>
    </location>
</feature>
<name>A0ACA9NGJ2_9GLOM</name>
<reference evidence="1" key="1">
    <citation type="submission" date="2021-06" db="EMBL/GenBank/DDBJ databases">
        <authorList>
            <person name="Kallberg Y."/>
            <person name="Tangrot J."/>
            <person name="Rosling A."/>
        </authorList>
    </citation>
    <scope>NUCLEOTIDE SEQUENCE</scope>
    <source>
        <strain evidence="1">IL203A</strain>
    </source>
</reference>
<dbReference type="Proteomes" id="UP000789702">
    <property type="component" value="Unassembled WGS sequence"/>
</dbReference>
<accession>A0ACA9NGJ2</accession>
<gene>
    <name evidence="1" type="ORF">DHETER_LOCUS9035</name>
</gene>
<protein>
    <submittedName>
        <fullName evidence="1">4083_t:CDS:1</fullName>
    </submittedName>
</protein>
<sequence>MEVNVQKGYTFNMFDKVRIAIERYATETSTNLILGKMTKYPNGSSYRQAYFFCEKQERYSGKKQQYVLVVLLFIVVCKFDQNDLGFTKKLHNNKLCGQPPNNKHIRENEKNEENIMQKLDKNNKISYLPDTNDTNVDLCVYDPKSDTIFGDEECWQKIKTDMKFYLNEQNDLYSKKLEYDVSQLDKVLSYTSENASKKYWFYSSECAQLASDIFNAPVIVLAAESYFFMPFNQESGFCKIPIILQWH</sequence>
<evidence type="ECO:0000313" key="1">
    <source>
        <dbReference type="EMBL" id="CAG8645356.1"/>
    </source>
</evidence>
<evidence type="ECO:0000313" key="2">
    <source>
        <dbReference type="Proteomes" id="UP000789702"/>
    </source>
</evidence>
<organism evidence="1 2">
    <name type="scientific">Dentiscutata heterogama</name>
    <dbReference type="NCBI Taxonomy" id="1316150"/>
    <lineage>
        <taxon>Eukaryota</taxon>
        <taxon>Fungi</taxon>
        <taxon>Fungi incertae sedis</taxon>
        <taxon>Mucoromycota</taxon>
        <taxon>Glomeromycotina</taxon>
        <taxon>Glomeromycetes</taxon>
        <taxon>Diversisporales</taxon>
        <taxon>Gigasporaceae</taxon>
        <taxon>Dentiscutata</taxon>
    </lineage>
</organism>
<proteinExistence type="predicted"/>
<keyword evidence="2" id="KW-1185">Reference proteome</keyword>
<dbReference type="EMBL" id="CAJVPU010015223">
    <property type="protein sequence ID" value="CAG8645356.1"/>
    <property type="molecule type" value="Genomic_DNA"/>
</dbReference>
<comment type="caution">
    <text evidence="1">The sequence shown here is derived from an EMBL/GenBank/DDBJ whole genome shotgun (WGS) entry which is preliminary data.</text>
</comment>